<dbReference type="HOGENOM" id="CLU_2760953_0_0_1"/>
<evidence type="ECO:0000313" key="1">
    <source>
        <dbReference type="EnsemblMetazoa" id="RPRC012366-PA"/>
    </source>
</evidence>
<dbReference type="Proteomes" id="UP000015103">
    <property type="component" value="Unassembled WGS sequence"/>
</dbReference>
<dbReference type="InParanoid" id="T1I7U4"/>
<evidence type="ECO:0000313" key="2">
    <source>
        <dbReference type="Proteomes" id="UP000015103"/>
    </source>
</evidence>
<reference evidence="1" key="1">
    <citation type="submission" date="2015-05" db="UniProtKB">
        <authorList>
            <consortium name="EnsemblMetazoa"/>
        </authorList>
    </citation>
    <scope>IDENTIFICATION</scope>
</reference>
<dbReference type="VEuPathDB" id="VectorBase:RPRC012366"/>
<name>T1I7U4_RHOPR</name>
<dbReference type="AlphaFoldDB" id="T1I7U4"/>
<dbReference type="EnsemblMetazoa" id="RPRC012366-RA">
    <property type="protein sequence ID" value="RPRC012366-PA"/>
    <property type="gene ID" value="RPRC012366"/>
</dbReference>
<sequence length="70" mass="8127">MRKLAWFWISQFLDLNVLEHLSVVSTEAVQLALPAIAVGDVTINDPSRFYWIRNVLNGFQEQLERAFVHL</sequence>
<keyword evidence="2" id="KW-1185">Reference proteome</keyword>
<proteinExistence type="predicted"/>
<protein>
    <submittedName>
        <fullName evidence="1">Uncharacterized protein</fullName>
    </submittedName>
</protein>
<dbReference type="EMBL" id="ACPB03005566">
    <property type="status" value="NOT_ANNOTATED_CDS"/>
    <property type="molecule type" value="Genomic_DNA"/>
</dbReference>
<organism evidence="1 2">
    <name type="scientific">Rhodnius prolixus</name>
    <name type="common">Triatomid bug</name>
    <dbReference type="NCBI Taxonomy" id="13249"/>
    <lineage>
        <taxon>Eukaryota</taxon>
        <taxon>Metazoa</taxon>
        <taxon>Ecdysozoa</taxon>
        <taxon>Arthropoda</taxon>
        <taxon>Hexapoda</taxon>
        <taxon>Insecta</taxon>
        <taxon>Pterygota</taxon>
        <taxon>Neoptera</taxon>
        <taxon>Paraneoptera</taxon>
        <taxon>Hemiptera</taxon>
        <taxon>Heteroptera</taxon>
        <taxon>Panheteroptera</taxon>
        <taxon>Cimicomorpha</taxon>
        <taxon>Reduviidae</taxon>
        <taxon>Triatominae</taxon>
        <taxon>Rhodnius</taxon>
    </lineage>
</organism>
<accession>T1I7U4</accession>